<dbReference type="NCBIfam" id="TIGR02729">
    <property type="entry name" value="Obg_CgtA"/>
    <property type="match status" value="1"/>
</dbReference>
<evidence type="ECO:0000313" key="12">
    <source>
        <dbReference type="Proteomes" id="UP000239867"/>
    </source>
</evidence>
<gene>
    <name evidence="8" type="primary">obg</name>
    <name evidence="11" type="ORF">CAY53_08465</name>
</gene>
<dbReference type="EMBL" id="CP021255">
    <property type="protein sequence ID" value="AVD71493.1"/>
    <property type="molecule type" value="Genomic_DNA"/>
</dbReference>
<protein>
    <recommendedName>
        <fullName evidence="8">GTPase Obg</fullName>
        <ecNumber evidence="8">3.6.5.-</ecNumber>
    </recommendedName>
    <alternativeName>
        <fullName evidence="8">GTP-binding protein Obg</fullName>
    </alternativeName>
</protein>
<feature type="binding site" evidence="8">
    <location>
        <begin position="191"/>
        <end position="195"/>
    </location>
    <ligand>
        <name>GTP</name>
        <dbReference type="ChEBI" id="CHEBI:37565"/>
    </ligand>
</feature>
<dbReference type="PRINTS" id="PR00326">
    <property type="entry name" value="GTP1OBG"/>
</dbReference>
<feature type="binding site" evidence="8">
    <location>
        <begin position="316"/>
        <end position="318"/>
    </location>
    <ligand>
        <name>GTP</name>
        <dbReference type="ChEBI" id="CHEBI:37565"/>
    </ligand>
</feature>
<evidence type="ECO:0000259" key="10">
    <source>
        <dbReference type="PROSITE" id="PS51883"/>
    </source>
</evidence>
<dbReference type="GO" id="GO:0003924">
    <property type="term" value="F:GTPase activity"/>
    <property type="evidence" value="ECO:0007669"/>
    <property type="project" value="UniProtKB-UniRule"/>
</dbReference>
<feature type="binding site" evidence="8">
    <location>
        <begin position="285"/>
        <end position="288"/>
    </location>
    <ligand>
        <name>GTP</name>
        <dbReference type="ChEBI" id="CHEBI:37565"/>
    </ligand>
</feature>
<dbReference type="Gene3D" id="3.40.50.300">
    <property type="entry name" value="P-loop containing nucleotide triphosphate hydrolases"/>
    <property type="match status" value="1"/>
</dbReference>
<dbReference type="GO" id="GO:0043022">
    <property type="term" value="F:ribosome binding"/>
    <property type="evidence" value="ECO:0007669"/>
    <property type="project" value="UniProtKB-ARBA"/>
</dbReference>
<dbReference type="PANTHER" id="PTHR11702">
    <property type="entry name" value="DEVELOPMENTALLY REGULATED GTP-BINDING PROTEIN-RELATED"/>
    <property type="match status" value="1"/>
</dbReference>
<evidence type="ECO:0000256" key="7">
    <source>
        <dbReference type="ARBA" id="ARBA00023134"/>
    </source>
</evidence>
<keyword evidence="5 8" id="KW-0378">Hydrolase</keyword>
<dbReference type="PIRSF" id="PIRSF002401">
    <property type="entry name" value="GTP_bd_Obg/CgtA"/>
    <property type="match status" value="1"/>
</dbReference>
<reference evidence="11 12" key="1">
    <citation type="journal article" date="2018" name="MBio">
        <title>Insights into the evolution of host association through the isolation and characterization of a novel human periodontal pathobiont, Desulfobulbus oralis.</title>
        <authorList>
            <person name="Cross K.L."/>
            <person name="Chirania P."/>
            <person name="Xiong W."/>
            <person name="Beall C.J."/>
            <person name="Elkins J.G."/>
            <person name="Giannone R.J."/>
            <person name="Griffen A.L."/>
            <person name="Guss A.M."/>
            <person name="Hettich R.L."/>
            <person name="Joshi S.S."/>
            <person name="Mokrzan E.M."/>
            <person name="Martin R.K."/>
            <person name="Zhulin I.B."/>
            <person name="Leys E.J."/>
            <person name="Podar M."/>
        </authorList>
    </citation>
    <scope>NUCLEOTIDE SEQUENCE [LARGE SCALE GENOMIC DNA]</scope>
    <source>
        <strain evidence="11 12">ORNL</strain>
    </source>
</reference>
<evidence type="ECO:0000256" key="4">
    <source>
        <dbReference type="ARBA" id="ARBA00022741"/>
    </source>
</evidence>
<evidence type="ECO:0000313" key="11">
    <source>
        <dbReference type="EMBL" id="AVD71493.1"/>
    </source>
</evidence>
<dbReference type="SUPFAM" id="SSF52540">
    <property type="entry name" value="P-loop containing nucleoside triphosphate hydrolases"/>
    <property type="match status" value="1"/>
</dbReference>
<keyword evidence="3 8" id="KW-0479">Metal-binding</keyword>
<dbReference type="Proteomes" id="UP000239867">
    <property type="component" value="Chromosome"/>
</dbReference>
<dbReference type="AlphaFoldDB" id="A0A2L1GP84"/>
<keyword evidence="6 8" id="KW-0460">Magnesium</keyword>
<dbReference type="NCBIfam" id="NF008955">
    <property type="entry name" value="PRK12297.1"/>
    <property type="match status" value="1"/>
</dbReference>
<dbReference type="InterPro" id="IPR014100">
    <property type="entry name" value="GTP-bd_Obg/CgtA"/>
</dbReference>
<dbReference type="InterPro" id="IPR027417">
    <property type="entry name" value="P-loop_NTPase"/>
</dbReference>
<dbReference type="Pfam" id="PF01926">
    <property type="entry name" value="MMR_HSR1"/>
    <property type="match status" value="1"/>
</dbReference>
<dbReference type="HAMAP" id="MF_01454">
    <property type="entry name" value="GTPase_Obg"/>
    <property type="match status" value="1"/>
</dbReference>
<dbReference type="EC" id="3.6.5.-" evidence="8"/>
<dbReference type="NCBIfam" id="NF008956">
    <property type="entry name" value="PRK12299.1"/>
    <property type="match status" value="1"/>
</dbReference>
<name>A0A2L1GP84_9BACT</name>
<dbReference type="KEGG" id="deo:CAY53_08465"/>
<evidence type="ECO:0000256" key="5">
    <source>
        <dbReference type="ARBA" id="ARBA00022801"/>
    </source>
</evidence>
<feature type="binding site" evidence="8">
    <location>
        <begin position="166"/>
        <end position="173"/>
    </location>
    <ligand>
        <name>GTP</name>
        <dbReference type="ChEBI" id="CHEBI:37565"/>
    </ligand>
</feature>
<dbReference type="FunFam" id="2.70.210.12:FF:000001">
    <property type="entry name" value="GTPase Obg"/>
    <property type="match status" value="1"/>
</dbReference>
<dbReference type="InterPro" id="IPR006074">
    <property type="entry name" value="GTP1-OBG_CS"/>
</dbReference>
<dbReference type="SUPFAM" id="SSF82051">
    <property type="entry name" value="Obg GTP-binding protein N-terminal domain"/>
    <property type="match status" value="1"/>
</dbReference>
<evidence type="ECO:0000256" key="1">
    <source>
        <dbReference type="ARBA" id="ARBA00007699"/>
    </source>
</evidence>
<dbReference type="Gene3D" id="2.70.210.12">
    <property type="entry name" value="GTP1/OBG domain"/>
    <property type="match status" value="1"/>
</dbReference>
<keyword evidence="7 8" id="KW-0342">GTP-binding</keyword>
<dbReference type="GO" id="GO:0005737">
    <property type="term" value="C:cytoplasm"/>
    <property type="evidence" value="ECO:0007669"/>
    <property type="project" value="UniProtKB-SubCell"/>
</dbReference>
<dbReference type="InterPro" id="IPR031167">
    <property type="entry name" value="G_OBG"/>
</dbReference>
<comment type="cofactor">
    <cofactor evidence="8">
        <name>Mg(2+)</name>
        <dbReference type="ChEBI" id="CHEBI:18420"/>
    </cofactor>
</comment>
<keyword evidence="12" id="KW-1185">Reference proteome</keyword>
<dbReference type="PROSITE" id="PS00905">
    <property type="entry name" value="GTP1_OBG"/>
    <property type="match status" value="1"/>
</dbReference>
<accession>A0A2L1GP84</accession>
<evidence type="ECO:0000259" key="9">
    <source>
        <dbReference type="PROSITE" id="PS51710"/>
    </source>
</evidence>
<dbReference type="InterPro" id="IPR006169">
    <property type="entry name" value="GTP1_OBG_dom"/>
</dbReference>
<dbReference type="GO" id="GO:0042254">
    <property type="term" value="P:ribosome biogenesis"/>
    <property type="evidence" value="ECO:0007669"/>
    <property type="project" value="UniProtKB-UniRule"/>
</dbReference>
<comment type="function">
    <text evidence="8">An essential GTPase which binds GTP, GDP and possibly (p)ppGpp with moderate affinity, with high nucleotide exchange rates and a fairly low GTP hydrolysis rate. Plays a role in control of the cell cycle, stress response, ribosome biogenesis and in those bacteria that undergo differentiation, in morphogenesis control.</text>
</comment>
<proteinExistence type="inferred from homology"/>
<dbReference type="InterPro" id="IPR006073">
    <property type="entry name" value="GTP-bd"/>
</dbReference>
<dbReference type="Pfam" id="PF01018">
    <property type="entry name" value="GTP1_OBG"/>
    <property type="match status" value="1"/>
</dbReference>
<dbReference type="GO" id="GO:0005525">
    <property type="term" value="F:GTP binding"/>
    <property type="evidence" value="ECO:0007669"/>
    <property type="project" value="UniProtKB-UniRule"/>
</dbReference>
<sequence>MGFADEAKFYAGAGRGGNGCISFRREKFVPKGGPNGGDGGRGGDVWLVADPGLQSLIEFRSRIHFKAENGQSGQGSDRNGRGGRDCLVPVPLGSVVRDADTGEELVDLTQPGQRFLAARGGAGGLGNRHFATATDRAPRRATPGQDGEARWLSIELKMLADVGLIGLPNAGKSTLLSRLSAARPKIADYPFTTLEPQLGVLTFPEDPDIRPCILADIPGLIEGAHEGVGLGHQFLRHIERTSMLVQLVDASTEGERPFEDYRVVLAELAAYSAELAERPRLLALNKLDLVAPGRQAELAERFAALLGPEAPVFPISAREGAGLQALRDCLGRMLACRTEERP</sequence>
<evidence type="ECO:0000256" key="8">
    <source>
        <dbReference type="HAMAP-Rule" id="MF_01454"/>
    </source>
</evidence>
<dbReference type="InterPro" id="IPR045086">
    <property type="entry name" value="OBG_GTPase"/>
</dbReference>
<comment type="subunit">
    <text evidence="8">Monomer.</text>
</comment>
<keyword evidence="2 8" id="KW-0963">Cytoplasm</keyword>
<comment type="similarity">
    <text evidence="1 8">Belongs to the TRAFAC class OBG-HflX-like GTPase superfamily. OBG GTPase family.</text>
</comment>
<dbReference type="OrthoDB" id="9807318at2"/>
<dbReference type="PROSITE" id="PS51710">
    <property type="entry name" value="G_OBG"/>
    <property type="match status" value="1"/>
</dbReference>
<dbReference type="CDD" id="cd01898">
    <property type="entry name" value="Obg"/>
    <property type="match status" value="1"/>
</dbReference>
<evidence type="ECO:0000256" key="3">
    <source>
        <dbReference type="ARBA" id="ARBA00022723"/>
    </source>
</evidence>
<dbReference type="PROSITE" id="PS51883">
    <property type="entry name" value="OBG"/>
    <property type="match status" value="1"/>
</dbReference>
<organism evidence="11 12">
    <name type="scientific">Desulfobulbus oralis</name>
    <dbReference type="NCBI Taxonomy" id="1986146"/>
    <lineage>
        <taxon>Bacteria</taxon>
        <taxon>Pseudomonadati</taxon>
        <taxon>Thermodesulfobacteriota</taxon>
        <taxon>Desulfobulbia</taxon>
        <taxon>Desulfobulbales</taxon>
        <taxon>Desulfobulbaceae</taxon>
        <taxon>Desulfobulbus</taxon>
    </lineage>
</organism>
<feature type="binding site" evidence="8">
    <location>
        <position position="193"/>
    </location>
    <ligand>
        <name>Mg(2+)</name>
        <dbReference type="ChEBI" id="CHEBI:18420"/>
    </ligand>
</feature>
<feature type="domain" description="Obg" evidence="10">
    <location>
        <begin position="1"/>
        <end position="159"/>
    </location>
</feature>
<feature type="binding site" evidence="8">
    <location>
        <position position="173"/>
    </location>
    <ligand>
        <name>Mg(2+)</name>
        <dbReference type="ChEBI" id="CHEBI:18420"/>
    </ligand>
</feature>
<evidence type="ECO:0000256" key="2">
    <source>
        <dbReference type="ARBA" id="ARBA00022490"/>
    </source>
</evidence>
<feature type="domain" description="OBG-type G" evidence="9">
    <location>
        <begin position="160"/>
        <end position="335"/>
    </location>
</feature>
<evidence type="ECO:0000256" key="6">
    <source>
        <dbReference type="ARBA" id="ARBA00022842"/>
    </source>
</evidence>
<dbReference type="GO" id="GO:0000287">
    <property type="term" value="F:magnesium ion binding"/>
    <property type="evidence" value="ECO:0007669"/>
    <property type="project" value="InterPro"/>
</dbReference>
<dbReference type="RefSeq" id="WP_104936746.1">
    <property type="nucleotide sequence ID" value="NZ_CP021255.1"/>
</dbReference>
<comment type="subcellular location">
    <subcellularLocation>
        <location evidence="8">Cytoplasm</location>
    </subcellularLocation>
</comment>
<keyword evidence="4 8" id="KW-0547">Nucleotide-binding</keyword>
<dbReference type="InterPro" id="IPR036726">
    <property type="entry name" value="GTP1_OBG_dom_sf"/>
</dbReference>
<dbReference type="PANTHER" id="PTHR11702:SF31">
    <property type="entry name" value="MITOCHONDRIAL RIBOSOME-ASSOCIATED GTPASE 2"/>
    <property type="match status" value="1"/>
</dbReference>
<feature type="binding site" evidence="8">
    <location>
        <begin position="216"/>
        <end position="219"/>
    </location>
    <ligand>
        <name>GTP</name>
        <dbReference type="ChEBI" id="CHEBI:37565"/>
    </ligand>
</feature>